<evidence type="ECO:0000256" key="1">
    <source>
        <dbReference type="ARBA" id="ARBA00010140"/>
    </source>
</evidence>
<dbReference type="InterPro" id="IPR011545">
    <property type="entry name" value="DEAD/DEAH_box_helicase_dom"/>
</dbReference>
<dbReference type="InterPro" id="IPR014001">
    <property type="entry name" value="Helicase_ATP-bd"/>
</dbReference>
<dbReference type="Gene3D" id="3.40.50.300">
    <property type="entry name" value="P-loop containing nucleotide triphosphate hydrolases"/>
    <property type="match status" value="2"/>
</dbReference>
<dbReference type="AlphaFoldDB" id="A0A8H2ZE45"/>
<dbReference type="SMART" id="SM00973">
    <property type="entry name" value="Sec63"/>
    <property type="match status" value="1"/>
</dbReference>
<organism evidence="13 14">
    <name type="scientific">Maudiozyma barnettii</name>
    <dbReference type="NCBI Taxonomy" id="61262"/>
    <lineage>
        <taxon>Eukaryota</taxon>
        <taxon>Fungi</taxon>
        <taxon>Dikarya</taxon>
        <taxon>Ascomycota</taxon>
        <taxon>Saccharomycotina</taxon>
        <taxon>Saccharomycetes</taxon>
        <taxon>Saccharomycetales</taxon>
        <taxon>Saccharomycetaceae</taxon>
        <taxon>Maudiozyma</taxon>
    </lineage>
</organism>
<gene>
    <name evidence="13" type="ORF">KABA2_01S02574</name>
</gene>
<dbReference type="EC" id="5.6.2.4" evidence="9"/>
<keyword evidence="4 13" id="KW-0347">Helicase</keyword>
<dbReference type="Gene3D" id="1.10.3380.10">
    <property type="entry name" value="Sec63 N-terminal domain-like domain"/>
    <property type="match status" value="1"/>
</dbReference>
<dbReference type="PANTHER" id="PTHR47835:SF3">
    <property type="entry name" value="HELICASE FOR MEIOSIS 1"/>
    <property type="match status" value="1"/>
</dbReference>
<keyword evidence="7" id="KW-0469">Meiosis</keyword>
<dbReference type="InterPro" id="IPR027417">
    <property type="entry name" value="P-loop_NTPase"/>
</dbReference>
<dbReference type="InterPro" id="IPR057842">
    <property type="entry name" value="WH_MER3"/>
</dbReference>
<evidence type="ECO:0000256" key="5">
    <source>
        <dbReference type="ARBA" id="ARBA00022840"/>
    </source>
</evidence>
<dbReference type="SUPFAM" id="SSF158702">
    <property type="entry name" value="Sec63 N-terminal domain-like"/>
    <property type="match status" value="1"/>
</dbReference>
<dbReference type="GeneID" id="64855065"/>
<dbReference type="GO" id="GO:0051321">
    <property type="term" value="P:meiotic cell cycle"/>
    <property type="evidence" value="ECO:0007669"/>
    <property type="project" value="UniProtKB-KW"/>
</dbReference>
<dbReference type="RefSeq" id="XP_041403990.1">
    <property type="nucleotide sequence ID" value="XM_041548056.1"/>
</dbReference>
<dbReference type="FunFam" id="1.10.3380.10:FF:000012">
    <property type="entry name" value="DEAD/DEAH box DNA helicase"/>
    <property type="match status" value="1"/>
</dbReference>
<evidence type="ECO:0000259" key="11">
    <source>
        <dbReference type="PROSITE" id="PS51192"/>
    </source>
</evidence>
<keyword evidence="2" id="KW-0547">Nucleotide-binding</keyword>
<dbReference type="PANTHER" id="PTHR47835">
    <property type="entry name" value="HFM1, ATP DEPENDENT DNA HELICASE HOMOLOG"/>
    <property type="match status" value="1"/>
</dbReference>
<dbReference type="Pfam" id="PF23445">
    <property type="entry name" value="WHD_SNRNP200"/>
    <property type="match status" value="1"/>
</dbReference>
<proteinExistence type="inferred from homology"/>
<dbReference type="PROSITE" id="PS51192">
    <property type="entry name" value="HELICASE_ATP_BIND_1"/>
    <property type="match status" value="1"/>
</dbReference>
<evidence type="ECO:0000256" key="4">
    <source>
        <dbReference type="ARBA" id="ARBA00022806"/>
    </source>
</evidence>
<keyword evidence="3" id="KW-0378">Hydrolase</keyword>
<keyword evidence="14" id="KW-1185">Reference proteome</keyword>
<dbReference type="SUPFAM" id="SSF46785">
    <property type="entry name" value="Winged helix' DNA-binding domain"/>
    <property type="match status" value="1"/>
</dbReference>
<dbReference type="Pfam" id="PF00271">
    <property type="entry name" value="Helicase_C"/>
    <property type="match status" value="1"/>
</dbReference>
<evidence type="ECO:0000256" key="7">
    <source>
        <dbReference type="ARBA" id="ARBA00023254"/>
    </source>
</evidence>
<comment type="catalytic activity">
    <reaction evidence="10">
        <text>ATP + H2O = ADP + phosphate + H(+)</text>
        <dbReference type="Rhea" id="RHEA:13065"/>
        <dbReference type="ChEBI" id="CHEBI:15377"/>
        <dbReference type="ChEBI" id="CHEBI:15378"/>
        <dbReference type="ChEBI" id="CHEBI:30616"/>
        <dbReference type="ChEBI" id="CHEBI:43474"/>
        <dbReference type="ChEBI" id="CHEBI:456216"/>
        <dbReference type="EC" id="5.6.2.4"/>
    </reaction>
</comment>
<evidence type="ECO:0000313" key="14">
    <source>
        <dbReference type="Proteomes" id="UP000644660"/>
    </source>
</evidence>
<comment type="caution">
    <text evidence="13">The sequence shown here is derived from an EMBL/GenBank/DDBJ whole genome shotgun (WGS) entry which is preliminary data.</text>
</comment>
<sequence length="1189" mass="134505">MGTKFDKLGGCRNKKRTSVLQPEDPNCVVNEGISLRKKRRYSNRNNNNNSLKINLSHNSLLDEGDDNFEDSENIFGGKNIEGGLFTNNNLIIDVDDTQVTDFGGRTQDYTISNLPTKKKLKVRKIFQDKANVQKENLVPVACIDSVPKSFFPFQYFNKMQSESFEKVFKTDNNCVISAPTGSGKTVLFELAILRYLSNFSESIENKKILYIAPTKSLCAEITNKWKEKFSNLTVVAITGDSTSYEINSVKKSQLIITTPEKWDLLTRKWTDYHRLFELIQLVLVDEIHTIGEMRGATLEAVLTRMNTLCKGIRIIAVSATIPNIIDIATWLKQNTSGKLATVLKFDDAYRQVILNVNVKGYNFNCKNEFQRDAIYNRKLFELIEQYGENRPVLIFCPTRASTVNTAKYISNNISANGVVSMTLTDKTLRFCMTKGVAFHNAGLILEDRSMVEEAFLKGTVRILCATSTLAVGVNLPAYLVIIKGTQMWSLSEMVEYSNLDTLQMIGRAGRPTFEKTGCAIIMTEQKMVSKYENLVSGSDILESKLHLQLREHMCSEISLGTINSIKSAVVWIKSTFFYVRFLVNRSAYSIIGHFGGFDAEENLEQFCQKLLKSLCEANLIVRNAERICCNAFGHAMVRHYISFGTMSRILKCKEFLNIQEVLGTVIQAEEFKDLRVRQNEKRLYKEINLSPLTRYPFLTLKNQSMIIDQTNQKVSLIIQYDLGGLEFPNYEGAQKLHHVLIQDKIRIFKHCYRILRCMIDCYIEKSDGISLENSLFMLRSINGSCWEDSPMILRQIKSIGLVSVRKLVRNGITDFQELRNTTDQKLEYYLGLKMGNGLKLRKDFGLLPTFELKYRIEKQAKVGNNIEVSLRIDVSTSCKSNIWHGKRLSVDITSRYSSGKIIDFRRIQISQLQYPKNFKINCTISSLKDEVKISANCQEIAGLNETIQFSAKELSNSSTEIFEKAAMDLSSSKSHVSILDDIVSSSSDESLYNFFIDHPSRNASGTIVTSKQNESNNSASFEGRQLLPNGNYECQHTCNRKGECRHLCCHEGIPKELIKGRRISPKNLISEKYVSSIENKPAQVAQNFNKVIISQSSASEECCLSSYDTGGKVLEDESHDFEHLFNSPDISVKSNGDSVSLNSKAILENQLSIEAEQCKKDIFESSLEKDCENCSVNLSFLGSDIELGS</sequence>
<feature type="domain" description="Helicase ATP-binding" evidence="11">
    <location>
        <begin position="165"/>
        <end position="339"/>
    </location>
</feature>
<keyword evidence="5" id="KW-0067">ATP-binding</keyword>
<evidence type="ECO:0000256" key="9">
    <source>
        <dbReference type="ARBA" id="ARBA00034808"/>
    </source>
</evidence>
<evidence type="ECO:0000256" key="8">
    <source>
        <dbReference type="ARBA" id="ARBA00034617"/>
    </source>
</evidence>
<dbReference type="SUPFAM" id="SSF52540">
    <property type="entry name" value="P-loop containing nucleoside triphosphate hydrolases"/>
    <property type="match status" value="1"/>
</dbReference>
<dbReference type="Proteomes" id="UP000644660">
    <property type="component" value="Unassembled WGS sequence"/>
</dbReference>
<evidence type="ECO:0000256" key="6">
    <source>
        <dbReference type="ARBA" id="ARBA00023235"/>
    </source>
</evidence>
<dbReference type="CDD" id="cd18795">
    <property type="entry name" value="SF2_C_Ski2"/>
    <property type="match status" value="1"/>
</dbReference>
<dbReference type="InterPro" id="IPR036390">
    <property type="entry name" value="WH_DNA-bd_sf"/>
</dbReference>
<accession>A0A8H2ZE45</accession>
<evidence type="ECO:0000313" key="13">
    <source>
        <dbReference type="EMBL" id="CAB4251951.1"/>
    </source>
</evidence>
<dbReference type="InterPro" id="IPR004179">
    <property type="entry name" value="Sec63-dom"/>
</dbReference>
<evidence type="ECO:0000256" key="10">
    <source>
        <dbReference type="ARBA" id="ARBA00048988"/>
    </source>
</evidence>
<protein>
    <recommendedName>
        <fullName evidence="9">DNA 3'-5' helicase</fullName>
        <ecNumber evidence="9">5.6.2.4</ecNumber>
    </recommendedName>
</protein>
<dbReference type="Gene3D" id="1.10.10.10">
    <property type="entry name" value="Winged helix-like DNA-binding domain superfamily/Winged helix DNA-binding domain"/>
    <property type="match status" value="1"/>
</dbReference>
<dbReference type="InterPro" id="IPR052247">
    <property type="entry name" value="Meiotic_Crossover_Helicase"/>
</dbReference>
<dbReference type="EMBL" id="CAEFZW010000001">
    <property type="protein sequence ID" value="CAB4251951.1"/>
    <property type="molecule type" value="Genomic_DNA"/>
</dbReference>
<comment type="catalytic activity">
    <reaction evidence="8">
        <text>Couples ATP hydrolysis with the unwinding of duplex DNA by translocating in the 3'-5' direction.</text>
        <dbReference type="EC" id="5.6.2.4"/>
    </reaction>
</comment>
<dbReference type="GO" id="GO:0016787">
    <property type="term" value="F:hydrolase activity"/>
    <property type="evidence" value="ECO:0007669"/>
    <property type="project" value="UniProtKB-KW"/>
</dbReference>
<dbReference type="PROSITE" id="PS51194">
    <property type="entry name" value="HELICASE_CTER"/>
    <property type="match status" value="1"/>
</dbReference>
<dbReference type="GO" id="GO:0003676">
    <property type="term" value="F:nucleic acid binding"/>
    <property type="evidence" value="ECO:0007669"/>
    <property type="project" value="InterPro"/>
</dbReference>
<dbReference type="InterPro" id="IPR001650">
    <property type="entry name" value="Helicase_C-like"/>
</dbReference>
<dbReference type="GO" id="GO:0005524">
    <property type="term" value="F:ATP binding"/>
    <property type="evidence" value="ECO:0007669"/>
    <property type="project" value="UniProtKB-KW"/>
</dbReference>
<evidence type="ECO:0000259" key="12">
    <source>
        <dbReference type="PROSITE" id="PS51194"/>
    </source>
</evidence>
<reference evidence="13 14" key="1">
    <citation type="submission" date="2020-05" db="EMBL/GenBank/DDBJ databases">
        <authorList>
            <person name="Casaregola S."/>
            <person name="Devillers H."/>
            <person name="Grondin C."/>
        </authorList>
    </citation>
    <scope>NUCLEOTIDE SEQUENCE [LARGE SCALE GENOMIC DNA]</scope>
    <source>
        <strain evidence="13 14">CLIB 1767</strain>
    </source>
</reference>
<dbReference type="SMART" id="SM00490">
    <property type="entry name" value="HELICc"/>
    <property type="match status" value="1"/>
</dbReference>
<keyword evidence="6" id="KW-0413">Isomerase</keyword>
<dbReference type="Pfam" id="PF02889">
    <property type="entry name" value="Sec63"/>
    <property type="match status" value="1"/>
</dbReference>
<comment type="similarity">
    <text evidence="1">Belongs to the helicase family. SKI2 subfamily.</text>
</comment>
<dbReference type="SMART" id="SM00487">
    <property type="entry name" value="DEXDc"/>
    <property type="match status" value="1"/>
</dbReference>
<evidence type="ECO:0000256" key="3">
    <source>
        <dbReference type="ARBA" id="ARBA00022801"/>
    </source>
</evidence>
<dbReference type="InterPro" id="IPR036388">
    <property type="entry name" value="WH-like_DNA-bd_sf"/>
</dbReference>
<name>A0A8H2ZE45_9SACH</name>
<dbReference type="Pfam" id="PF00270">
    <property type="entry name" value="DEAD"/>
    <property type="match status" value="1"/>
</dbReference>
<dbReference type="GO" id="GO:0043138">
    <property type="term" value="F:3'-5' DNA helicase activity"/>
    <property type="evidence" value="ECO:0007669"/>
    <property type="project" value="UniProtKB-EC"/>
</dbReference>
<feature type="domain" description="Helicase C-terminal" evidence="12">
    <location>
        <begin position="378"/>
        <end position="553"/>
    </location>
</feature>
<evidence type="ECO:0000256" key="2">
    <source>
        <dbReference type="ARBA" id="ARBA00022741"/>
    </source>
</evidence>